<feature type="binding site" evidence="8">
    <location>
        <begin position="297"/>
        <end position="303"/>
    </location>
    <ligand>
        <name>substrate</name>
    </ligand>
</feature>
<dbReference type="OrthoDB" id="9807553at2"/>
<keyword evidence="7 8" id="KW-0342">GTP-binding</keyword>
<dbReference type="NCBIfam" id="NF002223">
    <property type="entry name" value="PRK01117.1"/>
    <property type="match status" value="1"/>
</dbReference>
<keyword evidence="5 8" id="KW-0658">Purine biosynthesis</keyword>
<comment type="similarity">
    <text evidence="8 10">Belongs to the adenylosuccinate synthetase family.</text>
</comment>
<feature type="binding site" evidence="8">
    <location>
        <begin position="329"/>
        <end position="331"/>
    </location>
    <ligand>
        <name>GTP</name>
        <dbReference type="ChEBI" id="CHEBI:37565"/>
    </ligand>
</feature>
<dbReference type="InterPro" id="IPR027417">
    <property type="entry name" value="P-loop_NTPase"/>
</dbReference>
<dbReference type="InterPro" id="IPR033128">
    <property type="entry name" value="Adenylosuccin_syn_Lys_AS"/>
</dbReference>
<dbReference type="HAMAP" id="MF_00011">
    <property type="entry name" value="Adenylosucc_synth"/>
    <property type="match status" value="1"/>
</dbReference>
<dbReference type="GO" id="GO:0005525">
    <property type="term" value="F:GTP binding"/>
    <property type="evidence" value="ECO:0007669"/>
    <property type="project" value="UniProtKB-UniRule"/>
</dbReference>
<comment type="subcellular location">
    <subcellularLocation>
        <location evidence="8">Cytoplasm</location>
    </subcellularLocation>
</comment>
<dbReference type="InterPro" id="IPR042110">
    <property type="entry name" value="Adenylosuccinate_synth_dom2"/>
</dbReference>
<dbReference type="GO" id="GO:0005737">
    <property type="term" value="C:cytoplasm"/>
    <property type="evidence" value="ECO:0007669"/>
    <property type="project" value="UniProtKB-SubCell"/>
</dbReference>
<feature type="active site" evidence="9">
    <location>
        <position position="138"/>
    </location>
</feature>
<feature type="binding site" description="in other chain" evidence="8">
    <location>
        <begin position="37"/>
        <end position="40"/>
    </location>
    <ligand>
        <name>IMP</name>
        <dbReference type="ChEBI" id="CHEBI:58053"/>
        <note>ligand shared between dimeric partners</note>
    </ligand>
</feature>
<organism evidence="11 12">
    <name type="scientific">Velamenicoccus archaeovorus</name>
    <dbReference type="NCBI Taxonomy" id="1930593"/>
    <lineage>
        <taxon>Bacteria</taxon>
        <taxon>Pseudomonadati</taxon>
        <taxon>Candidatus Omnitrophota</taxon>
        <taxon>Candidatus Velamenicoccus</taxon>
    </lineage>
</organism>
<evidence type="ECO:0000256" key="10">
    <source>
        <dbReference type="RuleBase" id="RU000520"/>
    </source>
</evidence>
<name>A0A410P2K5_VELA1</name>
<feature type="binding site" description="in other chain" evidence="8">
    <location>
        <position position="237"/>
    </location>
    <ligand>
        <name>IMP</name>
        <dbReference type="ChEBI" id="CHEBI:58053"/>
        <note>ligand shared between dimeric partners</note>
    </ligand>
</feature>
<dbReference type="InterPro" id="IPR001114">
    <property type="entry name" value="Adenylosuccinate_synthetase"/>
</dbReference>
<keyword evidence="12" id="KW-1185">Reference proteome</keyword>
<reference evidence="11 12" key="1">
    <citation type="submission" date="2017-01" db="EMBL/GenBank/DDBJ databases">
        <title>First insights into the biology of 'candidatus Vampirococcus archaeovorus'.</title>
        <authorList>
            <person name="Kizina J."/>
            <person name="Jordan S."/>
            <person name="Stueber K."/>
            <person name="Reinhardt R."/>
            <person name="Harder J."/>
        </authorList>
    </citation>
    <scope>NUCLEOTIDE SEQUENCE [LARGE SCALE GENOMIC DNA]</scope>
    <source>
        <strain evidence="11 12">LiM</strain>
    </source>
</reference>
<evidence type="ECO:0000256" key="8">
    <source>
        <dbReference type="HAMAP-Rule" id="MF_00011"/>
    </source>
</evidence>
<dbReference type="Gene3D" id="3.90.170.10">
    <property type="entry name" value="Adenylosuccinate Synthetase, subunit A, domain 3"/>
    <property type="match status" value="1"/>
</dbReference>
<dbReference type="GO" id="GO:0046040">
    <property type="term" value="P:IMP metabolic process"/>
    <property type="evidence" value="ECO:0007669"/>
    <property type="project" value="TreeGrafter"/>
</dbReference>
<dbReference type="Gene3D" id="1.10.300.10">
    <property type="entry name" value="Adenylosuccinate Synthetase, subunit A, domain 2"/>
    <property type="match status" value="1"/>
</dbReference>
<dbReference type="InterPro" id="IPR018220">
    <property type="entry name" value="Adenylosuccin_syn_GTP-bd"/>
</dbReference>
<dbReference type="SMART" id="SM00788">
    <property type="entry name" value="Adenylsucc_synt"/>
    <property type="match status" value="1"/>
</dbReference>
<feature type="binding site" evidence="8">
    <location>
        <position position="39"/>
    </location>
    <ligand>
        <name>Mg(2+)</name>
        <dbReference type="ChEBI" id="CHEBI:18420"/>
    </ligand>
</feature>
<feature type="binding site" evidence="8">
    <location>
        <position position="303"/>
    </location>
    <ligand>
        <name>GTP</name>
        <dbReference type="ChEBI" id="CHEBI:37565"/>
    </ligand>
</feature>
<feature type="binding site" description="in other chain" evidence="8">
    <location>
        <position position="127"/>
    </location>
    <ligand>
        <name>IMP</name>
        <dbReference type="ChEBI" id="CHEBI:58053"/>
        <note>ligand shared between dimeric partners</note>
    </ligand>
</feature>
<accession>A0A410P2K5</accession>
<evidence type="ECO:0000313" key="12">
    <source>
        <dbReference type="Proteomes" id="UP000287243"/>
    </source>
</evidence>
<comment type="subunit">
    <text evidence="1 8">Homodimer.</text>
</comment>
<feature type="binding site" evidence="8">
    <location>
        <begin position="11"/>
        <end position="17"/>
    </location>
    <ligand>
        <name>GTP</name>
        <dbReference type="ChEBI" id="CHEBI:37565"/>
    </ligand>
</feature>
<dbReference type="GO" id="GO:0044208">
    <property type="term" value="P:'de novo' AMP biosynthetic process"/>
    <property type="evidence" value="ECO:0007669"/>
    <property type="project" value="UniProtKB-UniRule"/>
</dbReference>
<dbReference type="UniPathway" id="UPA00075">
    <property type="reaction ID" value="UER00335"/>
</dbReference>
<comment type="pathway">
    <text evidence="8 10">Purine metabolism; AMP biosynthesis via de novo pathway; AMP from IMP: step 1/2.</text>
</comment>
<proteinExistence type="inferred from homology"/>
<dbReference type="GO" id="GO:0004019">
    <property type="term" value="F:adenylosuccinate synthase activity"/>
    <property type="evidence" value="ECO:0007669"/>
    <property type="project" value="UniProtKB-UniRule"/>
</dbReference>
<protein>
    <recommendedName>
        <fullName evidence="8 10">Adenylosuccinate synthetase</fullName>
        <shortName evidence="8">AMPSase</shortName>
        <shortName evidence="8">AdSS</shortName>
        <ecNumber evidence="8 10">6.3.4.4</ecNumber>
    </recommendedName>
    <alternativeName>
        <fullName evidence="8">IMP--aspartate ligase</fullName>
    </alternativeName>
</protein>
<dbReference type="AlphaFoldDB" id="A0A410P2K5"/>
<keyword evidence="3 8" id="KW-0479">Metal-binding</keyword>
<dbReference type="NCBIfam" id="TIGR00184">
    <property type="entry name" value="purA"/>
    <property type="match status" value="1"/>
</dbReference>
<keyword evidence="6 8" id="KW-0460">Magnesium</keyword>
<dbReference type="Proteomes" id="UP000287243">
    <property type="component" value="Chromosome"/>
</dbReference>
<dbReference type="InterPro" id="IPR042111">
    <property type="entry name" value="Adenylosuccinate_synth_dom3"/>
</dbReference>
<dbReference type="FunFam" id="1.10.300.10:FF:000001">
    <property type="entry name" value="Adenylosuccinate synthetase"/>
    <property type="match status" value="1"/>
</dbReference>
<feature type="active site" description="Proton acceptor" evidence="8">
    <location>
        <position position="12"/>
    </location>
</feature>
<feature type="binding site" evidence="8">
    <location>
        <position position="12"/>
    </location>
    <ligand>
        <name>Mg(2+)</name>
        <dbReference type="ChEBI" id="CHEBI:18420"/>
    </ligand>
</feature>
<dbReference type="InterPro" id="IPR042109">
    <property type="entry name" value="Adenylosuccinate_synth_dom1"/>
</dbReference>
<dbReference type="EC" id="6.3.4.4" evidence="8 10"/>
<evidence type="ECO:0000256" key="4">
    <source>
        <dbReference type="ARBA" id="ARBA00022741"/>
    </source>
</evidence>
<feature type="active site" description="Proton donor" evidence="8">
    <location>
        <position position="40"/>
    </location>
</feature>
<gene>
    <name evidence="8" type="primary">purA</name>
    <name evidence="11" type="ORF">BU251_01110</name>
</gene>
<feature type="binding site" evidence="8">
    <location>
        <begin position="411"/>
        <end position="413"/>
    </location>
    <ligand>
        <name>GTP</name>
        <dbReference type="ChEBI" id="CHEBI:37565"/>
    </ligand>
</feature>
<feature type="binding site" description="in other chain" evidence="8">
    <location>
        <position position="301"/>
    </location>
    <ligand>
        <name>IMP</name>
        <dbReference type="ChEBI" id="CHEBI:58053"/>
        <note>ligand shared between dimeric partners</note>
    </ligand>
</feature>
<dbReference type="PANTHER" id="PTHR11846">
    <property type="entry name" value="ADENYLOSUCCINATE SYNTHETASE"/>
    <property type="match status" value="1"/>
</dbReference>
<comment type="function">
    <text evidence="8">Plays an important role in the de novo pathway of purine nucleotide biosynthesis. Catalyzes the first committed step in the biosynthesis of AMP from IMP.</text>
</comment>
<dbReference type="KEGG" id="vai:BU251_01110"/>
<dbReference type="Gene3D" id="3.40.440.10">
    <property type="entry name" value="Adenylosuccinate Synthetase, subunit A, domain 1"/>
    <property type="match status" value="1"/>
</dbReference>
<feature type="binding site" evidence="8">
    <location>
        <position position="141"/>
    </location>
    <ligand>
        <name>IMP</name>
        <dbReference type="ChEBI" id="CHEBI:58053"/>
        <note>ligand shared between dimeric partners</note>
    </ligand>
</feature>
<evidence type="ECO:0000313" key="11">
    <source>
        <dbReference type="EMBL" id="QAT16425.1"/>
    </source>
</evidence>
<evidence type="ECO:0000256" key="7">
    <source>
        <dbReference type="ARBA" id="ARBA00023134"/>
    </source>
</evidence>
<keyword evidence="8" id="KW-0963">Cytoplasm</keyword>
<dbReference type="Pfam" id="PF00709">
    <property type="entry name" value="Adenylsucc_synt"/>
    <property type="match status" value="1"/>
</dbReference>
<feature type="binding site" evidence="8">
    <location>
        <begin position="39"/>
        <end position="41"/>
    </location>
    <ligand>
        <name>GTP</name>
        <dbReference type="ChEBI" id="CHEBI:37565"/>
    </ligand>
</feature>
<dbReference type="PROSITE" id="PS01266">
    <property type="entry name" value="ADENYLOSUCCIN_SYN_1"/>
    <property type="match status" value="1"/>
</dbReference>
<dbReference type="PANTHER" id="PTHR11846:SF0">
    <property type="entry name" value="ADENYLOSUCCINATE SYNTHETASE"/>
    <property type="match status" value="1"/>
</dbReference>
<dbReference type="SUPFAM" id="SSF52540">
    <property type="entry name" value="P-loop containing nucleoside triphosphate hydrolases"/>
    <property type="match status" value="1"/>
</dbReference>
<dbReference type="EMBL" id="CP019384">
    <property type="protein sequence ID" value="QAT16425.1"/>
    <property type="molecule type" value="Genomic_DNA"/>
</dbReference>
<evidence type="ECO:0000256" key="9">
    <source>
        <dbReference type="PROSITE-ProRule" id="PRU10134"/>
    </source>
</evidence>
<keyword evidence="4 8" id="KW-0547">Nucleotide-binding</keyword>
<evidence type="ECO:0000256" key="2">
    <source>
        <dbReference type="ARBA" id="ARBA00022598"/>
    </source>
</evidence>
<sequence>MNTILIGLQWGDEGKGKVIDILSRDASYVVRYQGGNNAGHTVVVNGDSFIFHLLPSGVLHPGKICVIGNGVVVDPEVLLAELDLLKKKGIDMRDRLRISEQAHAIFPYHRILDGLREKKRANKIGTTGRGIGPCYSDKFARCGIRMGDLVNSRTLREKLLDNLNEKNEIFKKVFRHPGFSFDDIFDAYVSYGRKLKSFICDTATLLNEATRERKSILFEGAQGTFLDIDFGTYPFVTSSNSISAGACTGTGVPPTKIDKVVGVVKAYTTRVGEGPFITEFPRALDEQIRCKGQEFGATTGRPRRCGWFDAVMVRHAVMINGADSLAMMKLDVLDHMKTIRICVAYKYKGKVFRFFPNDLEVMQKARPVYEVFSGWQKNTAHVRSYKGLPQKARDYIGAVEDLCRASVTIVSVGSGREATLFKP</sequence>
<dbReference type="RefSeq" id="WP_128699061.1">
    <property type="nucleotide sequence ID" value="NZ_CP019384.1"/>
</dbReference>
<feature type="binding site" description="in other chain" evidence="8">
    <location>
        <position position="222"/>
    </location>
    <ligand>
        <name>IMP</name>
        <dbReference type="ChEBI" id="CHEBI:58053"/>
        <note>ligand shared between dimeric partners</note>
    </ligand>
</feature>
<comment type="catalytic activity">
    <reaction evidence="8 10">
        <text>IMP + L-aspartate + GTP = N(6)-(1,2-dicarboxyethyl)-AMP + GDP + phosphate + 2 H(+)</text>
        <dbReference type="Rhea" id="RHEA:15753"/>
        <dbReference type="ChEBI" id="CHEBI:15378"/>
        <dbReference type="ChEBI" id="CHEBI:29991"/>
        <dbReference type="ChEBI" id="CHEBI:37565"/>
        <dbReference type="ChEBI" id="CHEBI:43474"/>
        <dbReference type="ChEBI" id="CHEBI:57567"/>
        <dbReference type="ChEBI" id="CHEBI:58053"/>
        <dbReference type="ChEBI" id="CHEBI:58189"/>
        <dbReference type="EC" id="6.3.4.4"/>
    </reaction>
</comment>
<evidence type="ECO:0000256" key="3">
    <source>
        <dbReference type="ARBA" id="ARBA00022723"/>
    </source>
</evidence>
<dbReference type="PROSITE" id="PS00513">
    <property type="entry name" value="ADENYLOSUCCIN_SYN_2"/>
    <property type="match status" value="1"/>
</dbReference>
<evidence type="ECO:0000256" key="6">
    <source>
        <dbReference type="ARBA" id="ARBA00022842"/>
    </source>
</evidence>
<keyword evidence="2 8" id="KW-0436">Ligase</keyword>
<evidence type="ECO:0000256" key="1">
    <source>
        <dbReference type="ARBA" id="ARBA00011738"/>
    </source>
</evidence>
<dbReference type="GO" id="GO:0000287">
    <property type="term" value="F:magnesium ion binding"/>
    <property type="evidence" value="ECO:0007669"/>
    <property type="project" value="UniProtKB-UniRule"/>
</dbReference>
<comment type="cofactor">
    <cofactor evidence="8">
        <name>Mg(2+)</name>
        <dbReference type="ChEBI" id="CHEBI:18420"/>
    </cofactor>
    <text evidence="8">Binds 1 Mg(2+) ion per subunit.</text>
</comment>
<dbReference type="FunFam" id="3.90.170.10:FF:000001">
    <property type="entry name" value="Adenylosuccinate synthetase"/>
    <property type="match status" value="1"/>
</dbReference>
<feature type="binding site" description="in other chain" evidence="8">
    <location>
        <begin position="12"/>
        <end position="15"/>
    </location>
    <ligand>
        <name>IMP</name>
        <dbReference type="ChEBI" id="CHEBI:58053"/>
        <note>ligand shared between dimeric partners</note>
    </ligand>
</feature>
<evidence type="ECO:0000256" key="5">
    <source>
        <dbReference type="ARBA" id="ARBA00022755"/>
    </source>
</evidence>
<dbReference type="CDD" id="cd03108">
    <property type="entry name" value="AdSS"/>
    <property type="match status" value="1"/>
</dbReference>